<dbReference type="EMBL" id="KY774314">
    <property type="protein sequence ID" value="ART32138.1"/>
    <property type="molecule type" value="Genomic_DNA"/>
</dbReference>
<dbReference type="AlphaFoldDB" id="A0A1Y0B418"/>
<geneLocation type="mitochondrion" evidence="1"/>
<proteinExistence type="predicted"/>
<gene>
    <name evidence="1" type="ORF">AEK19_MT1975</name>
</gene>
<evidence type="ECO:0000313" key="1">
    <source>
        <dbReference type="EMBL" id="ART32138.1"/>
    </source>
</evidence>
<protein>
    <submittedName>
        <fullName evidence="1">Uncharacterized protein</fullName>
    </submittedName>
</protein>
<organism evidence="1">
    <name type="scientific">Utricularia reniformis</name>
    <dbReference type="NCBI Taxonomy" id="192314"/>
    <lineage>
        <taxon>Eukaryota</taxon>
        <taxon>Viridiplantae</taxon>
        <taxon>Streptophyta</taxon>
        <taxon>Embryophyta</taxon>
        <taxon>Tracheophyta</taxon>
        <taxon>Spermatophyta</taxon>
        <taxon>Magnoliopsida</taxon>
        <taxon>eudicotyledons</taxon>
        <taxon>Gunneridae</taxon>
        <taxon>Pentapetalae</taxon>
        <taxon>asterids</taxon>
        <taxon>lamiids</taxon>
        <taxon>Lamiales</taxon>
        <taxon>Lentibulariaceae</taxon>
        <taxon>Utricularia</taxon>
    </lineage>
</organism>
<accession>A0A1Y0B418</accession>
<sequence>MLQENWGNHSTKKKRSVAWVPSAPSKLNMVECSELMTEYVSRTLPLMEVQSFLSY</sequence>
<reference evidence="1" key="1">
    <citation type="submission" date="2017-03" db="EMBL/GenBank/DDBJ databases">
        <title>The mitochondrial genome of the carnivorous plant Utricularia reniformis (Lentibulariaceae): structure, comparative analysis and evolutionary landmarks.</title>
        <authorList>
            <person name="Silva S.R."/>
            <person name="Alvarenga D.O."/>
            <person name="Michael T.P."/>
            <person name="Miranda V.F.O."/>
            <person name="Varani A.M."/>
        </authorList>
    </citation>
    <scope>NUCLEOTIDE SEQUENCE</scope>
</reference>
<keyword evidence="1" id="KW-0496">Mitochondrion</keyword>
<name>A0A1Y0B418_9LAMI</name>